<keyword evidence="3 6" id="KW-0067">ATP-binding</keyword>
<dbReference type="PANTHER" id="PTHR24220:SF659">
    <property type="entry name" value="TRANSPORTER, PUTATIVE-RELATED"/>
    <property type="match status" value="1"/>
</dbReference>
<dbReference type="PANTHER" id="PTHR24220">
    <property type="entry name" value="IMPORT ATP-BINDING PROTEIN"/>
    <property type="match status" value="1"/>
</dbReference>
<dbReference type="InterPro" id="IPR015854">
    <property type="entry name" value="ABC_transpr_LolD-like"/>
</dbReference>
<dbReference type="GO" id="GO:0022857">
    <property type="term" value="F:transmembrane transporter activity"/>
    <property type="evidence" value="ECO:0007669"/>
    <property type="project" value="TreeGrafter"/>
</dbReference>
<dbReference type="InterPro" id="IPR003439">
    <property type="entry name" value="ABC_transporter-like_ATP-bd"/>
</dbReference>
<sequence length="250" mass="26235">MTTRRHANATDNKTNPRGGVRLRGVGKTYGTGEAAVHALSAIDLEIAPGELVAVLGASGSGKTTLLNLIGGIESADCGSIVIAGQDISAERPAALGAFRRDHIGFVFQFFNLIAGLTARENVEVIVELTGRGDRAQVLELLGAVGLADRADHFPAQLSGGQQQRVSIARALATDPDLLLADEPTGALDVATGRGVLELLQHTSRAGRGVIMVTHNEVAAEIADRVIRMRDGRIVSAEVNPRPADASTIRW</sequence>
<dbReference type="SMART" id="SM00382">
    <property type="entry name" value="AAA"/>
    <property type="match status" value="1"/>
</dbReference>
<reference evidence="6 7" key="1">
    <citation type="journal article" date="2019" name="ACS Chem. Biol.">
        <title>Identification and Mobilization of a Cryptic Antibiotic Biosynthesis Gene Locus from a Human-Pathogenic Nocardia Isolate.</title>
        <authorList>
            <person name="Herisse M."/>
            <person name="Ishida K."/>
            <person name="Porter J.L."/>
            <person name="Howden B."/>
            <person name="Hertweck C."/>
            <person name="Stinear T.P."/>
            <person name="Pidot S.J."/>
        </authorList>
    </citation>
    <scope>NUCLEOTIDE SEQUENCE [LARGE SCALE GENOMIC DNA]</scope>
    <source>
        <strain evidence="6 7">AUSMDU00024985</strain>
    </source>
</reference>
<dbReference type="AlphaFoldDB" id="A0A6G9XSB7"/>
<evidence type="ECO:0000256" key="1">
    <source>
        <dbReference type="ARBA" id="ARBA00022448"/>
    </source>
</evidence>
<dbReference type="InterPro" id="IPR017871">
    <property type="entry name" value="ABC_transporter-like_CS"/>
</dbReference>
<dbReference type="InterPro" id="IPR003593">
    <property type="entry name" value="AAA+_ATPase"/>
</dbReference>
<dbReference type="CDD" id="cd03255">
    <property type="entry name" value="ABC_MJ0796_LolCDE_FtsE"/>
    <property type="match status" value="1"/>
</dbReference>
<keyword evidence="1" id="KW-0813">Transport</keyword>
<accession>A0A6G9XSB7</accession>
<evidence type="ECO:0000256" key="4">
    <source>
        <dbReference type="SAM" id="MobiDB-lite"/>
    </source>
</evidence>
<dbReference type="Pfam" id="PF00005">
    <property type="entry name" value="ABC_tran"/>
    <property type="match status" value="1"/>
</dbReference>
<dbReference type="SUPFAM" id="SSF52540">
    <property type="entry name" value="P-loop containing nucleoside triphosphate hydrolases"/>
    <property type="match status" value="1"/>
</dbReference>
<dbReference type="GO" id="GO:0005524">
    <property type="term" value="F:ATP binding"/>
    <property type="evidence" value="ECO:0007669"/>
    <property type="project" value="UniProtKB-KW"/>
</dbReference>
<evidence type="ECO:0000313" key="7">
    <source>
        <dbReference type="Proteomes" id="UP000501705"/>
    </source>
</evidence>
<proteinExistence type="predicted"/>
<dbReference type="GO" id="GO:0005886">
    <property type="term" value="C:plasma membrane"/>
    <property type="evidence" value="ECO:0007669"/>
    <property type="project" value="TreeGrafter"/>
</dbReference>
<organism evidence="6 7">
    <name type="scientific">Nocardia brasiliensis</name>
    <dbReference type="NCBI Taxonomy" id="37326"/>
    <lineage>
        <taxon>Bacteria</taxon>
        <taxon>Bacillati</taxon>
        <taxon>Actinomycetota</taxon>
        <taxon>Actinomycetes</taxon>
        <taxon>Mycobacteriales</taxon>
        <taxon>Nocardiaceae</taxon>
        <taxon>Nocardia</taxon>
    </lineage>
</organism>
<protein>
    <submittedName>
        <fullName evidence="6">ATP-binding cassette domain-containing protein</fullName>
    </submittedName>
</protein>
<dbReference type="Proteomes" id="UP000501705">
    <property type="component" value="Chromosome"/>
</dbReference>
<feature type="region of interest" description="Disordered" evidence="4">
    <location>
        <begin position="1"/>
        <end position="23"/>
    </location>
</feature>
<keyword evidence="2" id="KW-0547">Nucleotide-binding</keyword>
<evidence type="ECO:0000256" key="2">
    <source>
        <dbReference type="ARBA" id="ARBA00022741"/>
    </source>
</evidence>
<dbReference type="PROSITE" id="PS00211">
    <property type="entry name" value="ABC_TRANSPORTER_1"/>
    <property type="match status" value="1"/>
</dbReference>
<dbReference type="FunFam" id="3.40.50.300:FF:000032">
    <property type="entry name" value="Export ABC transporter ATP-binding protein"/>
    <property type="match status" value="1"/>
</dbReference>
<gene>
    <name evidence="6" type="ORF">F5X71_17010</name>
</gene>
<dbReference type="RefSeq" id="WP_167462865.1">
    <property type="nucleotide sequence ID" value="NZ_CP046171.1"/>
</dbReference>
<evidence type="ECO:0000259" key="5">
    <source>
        <dbReference type="PROSITE" id="PS50893"/>
    </source>
</evidence>
<evidence type="ECO:0000256" key="3">
    <source>
        <dbReference type="ARBA" id="ARBA00022840"/>
    </source>
</evidence>
<dbReference type="InterPro" id="IPR027417">
    <property type="entry name" value="P-loop_NTPase"/>
</dbReference>
<feature type="domain" description="ABC transporter" evidence="5">
    <location>
        <begin position="20"/>
        <end position="250"/>
    </location>
</feature>
<evidence type="ECO:0000313" key="6">
    <source>
        <dbReference type="EMBL" id="QIS03796.1"/>
    </source>
</evidence>
<dbReference type="GO" id="GO:0016887">
    <property type="term" value="F:ATP hydrolysis activity"/>
    <property type="evidence" value="ECO:0007669"/>
    <property type="project" value="InterPro"/>
</dbReference>
<dbReference type="GO" id="GO:0098796">
    <property type="term" value="C:membrane protein complex"/>
    <property type="evidence" value="ECO:0007669"/>
    <property type="project" value="UniProtKB-ARBA"/>
</dbReference>
<dbReference type="Gene3D" id="3.40.50.300">
    <property type="entry name" value="P-loop containing nucleotide triphosphate hydrolases"/>
    <property type="match status" value="1"/>
</dbReference>
<name>A0A6G9XSB7_NOCBR</name>
<dbReference type="InterPro" id="IPR017911">
    <property type="entry name" value="MacB-like_ATP-bd"/>
</dbReference>
<dbReference type="PROSITE" id="PS50893">
    <property type="entry name" value="ABC_TRANSPORTER_2"/>
    <property type="match status" value="1"/>
</dbReference>
<dbReference type="EMBL" id="CP046171">
    <property type="protein sequence ID" value="QIS03796.1"/>
    <property type="molecule type" value="Genomic_DNA"/>
</dbReference>